<organism evidence="3 4">
    <name type="scientific">Marasmiellus scandens</name>
    <dbReference type="NCBI Taxonomy" id="2682957"/>
    <lineage>
        <taxon>Eukaryota</taxon>
        <taxon>Fungi</taxon>
        <taxon>Dikarya</taxon>
        <taxon>Basidiomycota</taxon>
        <taxon>Agaricomycotina</taxon>
        <taxon>Agaricomycetes</taxon>
        <taxon>Agaricomycetidae</taxon>
        <taxon>Agaricales</taxon>
        <taxon>Marasmiineae</taxon>
        <taxon>Omphalotaceae</taxon>
        <taxon>Marasmiellus</taxon>
    </lineage>
</organism>
<dbReference type="Pfam" id="PF20152">
    <property type="entry name" value="DUF6534"/>
    <property type="match status" value="1"/>
</dbReference>
<dbReference type="InterPro" id="IPR045339">
    <property type="entry name" value="DUF6534"/>
</dbReference>
<comment type="caution">
    <text evidence="3">The sequence shown here is derived from an EMBL/GenBank/DDBJ whole genome shotgun (WGS) entry which is preliminary data.</text>
</comment>
<keyword evidence="1" id="KW-0472">Membrane</keyword>
<protein>
    <recommendedName>
        <fullName evidence="2">DUF6534 domain-containing protein</fullName>
    </recommendedName>
</protein>
<accession>A0ABR1JE00</accession>
<keyword evidence="1" id="KW-0812">Transmembrane</keyword>
<sequence length="193" mass="20654">MISIVLYVYPFGVSEWGNEEFFLKTYSALSATAIVIFCSANAVIVQMFLIHRCWLLTKQLLLIFGLILGSIAAAAAQVWGGTILALYPALNERNRARLPMSLAFSLSAVTDVVIALTLVVSIKRQSATTFNKSTSRLFSKIVAVSISTGSAVAVLAVASVIIGTRDPEGNAAPGTLWVLGRVYAISMVGTFTF</sequence>
<dbReference type="EMBL" id="JBANRG010000017">
    <property type="protein sequence ID" value="KAK7458720.1"/>
    <property type="molecule type" value="Genomic_DNA"/>
</dbReference>
<proteinExistence type="predicted"/>
<evidence type="ECO:0000313" key="4">
    <source>
        <dbReference type="Proteomes" id="UP001498398"/>
    </source>
</evidence>
<gene>
    <name evidence="3" type="ORF">VKT23_009720</name>
</gene>
<feature type="transmembrane region" description="Helical" evidence="1">
    <location>
        <begin position="141"/>
        <end position="162"/>
    </location>
</feature>
<dbReference type="Proteomes" id="UP001498398">
    <property type="component" value="Unassembled WGS sequence"/>
</dbReference>
<evidence type="ECO:0000256" key="1">
    <source>
        <dbReference type="SAM" id="Phobius"/>
    </source>
</evidence>
<feature type="transmembrane region" description="Helical" evidence="1">
    <location>
        <begin position="102"/>
        <end position="120"/>
    </location>
</feature>
<keyword evidence="1" id="KW-1133">Transmembrane helix</keyword>
<feature type="transmembrane region" description="Helical" evidence="1">
    <location>
        <begin position="61"/>
        <end position="90"/>
    </location>
</feature>
<keyword evidence="4" id="KW-1185">Reference proteome</keyword>
<reference evidence="3 4" key="1">
    <citation type="submission" date="2024-01" db="EMBL/GenBank/DDBJ databases">
        <title>A draft genome for the cacao thread blight pathogen Marasmiellus scandens.</title>
        <authorList>
            <person name="Baruah I.K."/>
            <person name="Leung J."/>
            <person name="Bukari Y."/>
            <person name="Amoako-Attah I."/>
            <person name="Meinhardt L.W."/>
            <person name="Bailey B.A."/>
            <person name="Cohen S.P."/>
        </authorList>
    </citation>
    <scope>NUCLEOTIDE SEQUENCE [LARGE SCALE GENOMIC DNA]</scope>
    <source>
        <strain evidence="3 4">GH-19</strain>
    </source>
</reference>
<evidence type="ECO:0000313" key="3">
    <source>
        <dbReference type="EMBL" id="KAK7458720.1"/>
    </source>
</evidence>
<feature type="transmembrane region" description="Helical" evidence="1">
    <location>
        <begin position="26"/>
        <end position="49"/>
    </location>
</feature>
<evidence type="ECO:0000259" key="2">
    <source>
        <dbReference type="Pfam" id="PF20152"/>
    </source>
</evidence>
<feature type="domain" description="DUF6534" evidence="2">
    <location>
        <begin position="107"/>
        <end position="190"/>
    </location>
</feature>
<name>A0ABR1JE00_9AGAR</name>